<feature type="domain" description="Alpha-2-macroglobulin bait region" evidence="8">
    <location>
        <begin position="429"/>
        <end position="578"/>
    </location>
</feature>
<accession>A0A9Q1E4B7</accession>
<evidence type="ECO:0000259" key="8">
    <source>
        <dbReference type="SMART" id="SM01359"/>
    </source>
</evidence>
<evidence type="ECO:0000256" key="7">
    <source>
        <dbReference type="SAM" id="SignalP"/>
    </source>
</evidence>
<dbReference type="Gene3D" id="2.60.40.1940">
    <property type="match status" value="1"/>
</dbReference>
<dbReference type="Pfam" id="PF17791">
    <property type="entry name" value="MG3"/>
    <property type="match status" value="1"/>
</dbReference>
<protein>
    <recommendedName>
        <fullName evidence="8">Alpha-2-macroglobulin bait region domain-containing protein</fullName>
    </recommendedName>
</protein>
<reference evidence="9" key="1">
    <citation type="journal article" date="2023" name="Science">
        <title>Genome structures resolve the early diversification of teleost fishes.</title>
        <authorList>
            <person name="Parey E."/>
            <person name="Louis A."/>
            <person name="Montfort J."/>
            <person name="Bouchez O."/>
            <person name="Roques C."/>
            <person name="Iampietro C."/>
            <person name="Lluch J."/>
            <person name="Castinel A."/>
            <person name="Donnadieu C."/>
            <person name="Desvignes T."/>
            <person name="Floi Bucao C."/>
            <person name="Jouanno E."/>
            <person name="Wen M."/>
            <person name="Mejri S."/>
            <person name="Dirks R."/>
            <person name="Jansen H."/>
            <person name="Henkel C."/>
            <person name="Chen W.J."/>
            <person name="Zahm M."/>
            <person name="Cabau C."/>
            <person name="Klopp C."/>
            <person name="Thompson A.W."/>
            <person name="Robinson-Rechavi M."/>
            <person name="Braasch I."/>
            <person name="Lecointre G."/>
            <person name="Bobe J."/>
            <person name="Postlethwait J.H."/>
            <person name="Berthelot C."/>
            <person name="Roest Crollius H."/>
            <person name="Guiguen Y."/>
        </authorList>
    </citation>
    <scope>NUCLEOTIDE SEQUENCE</scope>
    <source>
        <strain evidence="9">WJC10195</strain>
    </source>
</reference>
<name>A0A9Q1E4B7_SYNKA</name>
<comment type="caution">
    <text evidence="9">The sequence shown here is derived from an EMBL/GenBank/DDBJ whole genome shotgun (WGS) entry which is preliminary data.</text>
</comment>
<keyword evidence="5" id="KW-0325">Glycoprotein</keyword>
<feature type="region of interest" description="Disordered" evidence="6">
    <location>
        <begin position="612"/>
        <end position="631"/>
    </location>
</feature>
<gene>
    <name evidence="9" type="ORF">SKAU_G00429840</name>
</gene>
<evidence type="ECO:0000256" key="1">
    <source>
        <dbReference type="ARBA" id="ARBA00010952"/>
    </source>
</evidence>
<dbReference type="Pfam" id="PF01835">
    <property type="entry name" value="MG2"/>
    <property type="match status" value="1"/>
</dbReference>
<dbReference type="Gene3D" id="2.60.40.10">
    <property type="entry name" value="Immunoglobulins"/>
    <property type="match status" value="1"/>
</dbReference>
<evidence type="ECO:0000256" key="6">
    <source>
        <dbReference type="SAM" id="MobiDB-lite"/>
    </source>
</evidence>
<dbReference type="OrthoDB" id="9998011at2759"/>
<evidence type="ECO:0000313" key="9">
    <source>
        <dbReference type="EMBL" id="KAJ8332037.1"/>
    </source>
</evidence>
<dbReference type="InterPro" id="IPR041555">
    <property type="entry name" value="MG3"/>
</dbReference>
<dbReference type="Pfam" id="PF17789">
    <property type="entry name" value="MG4"/>
    <property type="match status" value="1"/>
</dbReference>
<keyword evidence="2" id="KW-0646">Protease inhibitor</keyword>
<comment type="similarity">
    <text evidence="1">Belongs to the protease inhibitor I39 (alpha-2-macroglobulin) family.</text>
</comment>
<dbReference type="InterPro" id="IPR011625">
    <property type="entry name" value="A2M_N_BRD"/>
</dbReference>
<dbReference type="InterPro" id="IPR050473">
    <property type="entry name" value="A2M/Complement_sys"/>
</dbReference>
<dbReference type="InterPro" id="IPR002890">
    <property type="entry name" value="MG2"/>
</dbReference>
<dbReference type="SMART" id="SM01359">
    <property type="entry name" value="A2M_N_2"/>
    <property type="match status" value="1"/>
</dbReference>
<evidence type="ECO:0000256" key="5">
    <source>
        <dbReference type="ARBA" id="ARBA00023180"/>
    </source>
</evidence>
<dbReference type="FunFam" id="2.60.40.1930:FF:000001">
    <property type="entry name" value="CD109 isoform 3"/>
    <property type="match status" value="1"/>
</dbReference>
<evidence type="ECO:0000256" key="4">
    <source>
        <dbReference type="ARBA" id="ARBA00022900"/>
    </source>
</evidence>
<keyword evidence="3 7" id="KW-0732">Signal</keyword>
<keyword evidence="10" id="KW-1185">Reference proteome</keyword>
<dbReference type="InterPro" id="IPR040839">
    <property type="entry name" value="MG4"/>
</dbReference>
<sequence>MLGLLLIACLLLQAANSRHPDEPMYLVTVTSQTTGGSTETICGHILLQKGPLSFMLALETGGSKITLLEELVTTEFHRCVQFQVPPVVTDTVAAIHASIKGEKTSLSKKTKILIKPSYSLTIIQTDKPIYKPGQTIKIRIVSLDYSFLPYKEVYQTVELQDPNSKRIAQWLNQSITTGILDLSHPTTPKAKQGVYTISARTKKGIISTQTFEIIEYVLSKFEVKVHLPDVIFAHERQATVNICGKYTYGKPVLGSVEVHMCYWLGWGQFCKRQVTMRTDKTGCATHLFDVYSSHIEEYLIVSCAMEEDGTGVVLKGSGSTKILSINILDKIDIEFQDTSSTFKPGINYDGKIIVKVAGSSIANKTIFLSSLSEPHTTKWTLTTDSEGVASFSLNTSSWLAEYAQLEAHCDGVFAHHTADKFYSKNKSFLSIKQVKEPLPCDKDGQVLARYIIQGEELKEKKTLNFFYLVLSKGRMVQHGRSEVMLNEGEVKRGELSFSLQQTEYLAPYAQVVVYTMLPNAEVMADSLDFPIQLCFKNKVSLQFSSSQELPGGKAFLEVQAQPGSLCSLRAIDQSVLLMRPDKELSAQKVYGKLPVDRLSGYPNDLQDWEQPPCLFHSKSTSEQSSTTSTSERSWIYLPPQWIHGDNDDNGKTDLYGIFEAVGVKALTNSDLKKPVPCTFGGDNMIIDDSRILRPPPPPPPKETIRTSFPETWIWELVPVG</sequence>
<organism evidence="9 10">
    <name type="scientific">Synaphobranchus kaupii</name>
    <name type="common">Kaup's arrowtooth eel</name>
    <dbReference type="NCBI Taxonomy" id="118154"/>
    <lineage>
        <taxon>Eukaryota</taxon>
        <taxon>Metazoa</taxon>
        <taxon>Chordata</taxon>
        <taxon>Craniata</taxon>
        <taxon>Vertebrata</taxon>
        <taxon>Euteleostomi</taxon>
        <taxon>Actinopterygii</taxon>
        <taxon>Neopterygii</taxon>
        <taxon>Teleostei</taxon>
        <taxon>Anguilliformes</taxon>
        <taxon>Synaphobranchidae</taxon>
        <taxon>Synaphobranchus</taxon>
    </lineage>
</organism>
<dbReference type="Pfam" id="PF07703">
    <property type="entry name" value="A2M_BRD"/>
    <property type="match status" value="1"/>
</dbReference>
<dbReference type="Gene3D" id="2.60.40.1930">
    <property type="match status" value="2"/>
</dbReference>
<proteinExistence type="inferred from homology"/>
<evidence type="ECO:0000313" key="10">
    <source>
        <dbReference type="Proteomes" id="UP001152622"/>
    </source>
</evidence>
<dbReference type="PANTHER" id="PTHR11412:SF160">
    <property type="entry name" value="ALPHA-2-MACROGLOBULIN-LIKE PROTEIN 1"/>
    <property type="match status" value="1"/>
</dbReference>
<dbReference type="PANTHER" id="PTHR11412">
    <property type="entry name" value="MACROGLOBULIN / COMPLEMENT"/>
    <property type="match status" value="1"/>
</dbReference>
<dbReference type="EMBL" id="JAINUF010000056">
    <property type="protein sequence ID" value="KAJ8332037.1"/>
    <property type="molecule type" value="Genomic_DNA"/>
</dbReference>
<evidence type="ECO:0000256" key="3">
    <source>
        <dbReference type="ARBA" id="ARBA00022729"/>
    </source>
</evidence>
<dbReference type="AlphaFoldDB" id="A0A9Q1E4B7"/>
<keyword evidence="4" id="KW-0722">Serine protease inhibitor</keyword>
<dbReference type="GO" id="GO:0004867">
    <property type="term" value="F:serine-type endopeptidase inhibitor activity"/>
    <property type="evidence" value="ECO:0007669"/>
    <property type="project" value="UniProtKB-KW"/>
</dbReference>
<dbReference type="Gene3D" id="6.20.50.160">
    <property type="match status" value="1"/>
</dbReference>
<feature type="compositionally biased region" description="Low complexity" evidence="6">
    <location>
        <begin position="617"/>
        <end position="631"/>
    </location>
</feature>
<feature type="signal peptide" evidence="7">
    <location>
        <begin position="1"/>
        <end position="17"/>
    </location>
</feature>
<dbReference type="InterPro" id="IPR013783">
    <property type="entry name" value="Ig-like_fold"/>
</dbReference>
<evidence type="ECO:0000256" key="2">
    <source>
        <dbReference type="ARBA" id="ARBA00022690"/>
    </source>
</evidence>
<feature type="chain" id="PRO_5040395421" description="Alpha-2-macroglobulin bait region domain-containing protein" evidence="7">
    <location>
        <begin position="18"/>
        <end position="720"/>
    </location>
</feature>
<dbReference type="Proteomes" id="UP001152622">
    <property type="component" value="Unassembled WGS sequence"/>
</dbReference>